<dbReference type="AlphaFoldDB" id="A0A0H3ZTT2"/>
<name>A0A0H3ZTT2_9VIBR</name>
<feature type="domain" description="Tip attachment protein J HDII-ins2" evidence="1">
    <location>
        <begin position="456"/>
        <end position="553"/>
    </location>
</feature>
<protein>
    <submittedName>
        <fullName evidence="2">Phage tail fiber protein</fullName>
    </submittedName>
</protein>
<sequence length="937" mass="105145">MTILVLYPNKLDLSKREFCPVVPGQTLNAWMSSNIKGYYVSGTPPFSYRVNGSQLTSLDWSEYVWQDGDLIELFAEPKDPVTAIMAVVAVVSAGMAIYAMNQIPDTFQKTTPEGSPIYDANAQGNQPRLMGIIPELFGRHKTYPDIISEPHWYFADDDEFLLLMTAVSVGDVELNGDNIIIGDTPVSKYGVDIDYQLFSPGANVTPHPAHQNIYTSREVGATASTSGIELKGAVNSIESETTRIANNTMTVLSEIDGFLTEYWPVEWETGHVISVDGSPGSRNITESNGYGGWRAEGTVDRLTFWSFNADIHNCKRGDYVQYPISYYEPSNGPEQIEYATGMIDSKMMGIQNGVEFYVVRVVDANGNLLPVNTVPSDARNSPIKFFGKDDGRYRIKSKKDAKATLKRLYPQGGTEQYWWGSFSSQGDLSGWRLTAENALPGEPAGPFFACPHSEVTDRIYIDLKFPDGIGYMNDNGSISSRELRVMIEWRGEGETKWNQQEFKRSGAARDQMGNTIHINLGRKVRPEVRLYRITGDSTDSRAFDRIEFKRLKSRLEANTRYDDFTTMAIRIRGSNTLSRSAENKLGVIPVRKLQIPDGLGGWTTETYATRDIAPAVRYIITDSGLTDVQIGQHELLRLHEVWKARGDTFDAVFTDDSTLFDVLKKVLAVGYAEPTLNYGQIVPVRDEPRSVFDYQYQPDNMLGKGLERSGKFIDEEEPDGIEVEYFSTETWKPETVLCLLPGDLGLKPEKVRAFGVTDETKAWRFGMRIRRKKRYRRFQYSFQTEMDAFNSNYLDFVALADDVPGYAQSGRLEDYSYQNGRITLTLDAPLDWGDGVHHVALRKPNGKTSGPYVCDRGPNPFQLVISGNLDFTPDLSGSIEPPLWLFGAADSWCYPSLIDDVTPQGTEKCSVKAVNYDARVYQDDDNEPDENGYPKVN</sequence>
<reference evidence="2" key="1">
    <citation type="journal article" date="2015" name="MBio">
        <title>Eco-Evolutionary Dynamics of Episomes among Ecologically Cohesive Bacterial Populations.</title>
        <authorList>
            <person name="Xue H."/>
            <person name="Cordero O.X."/>
            <person name="Camas F.M."/>
            <person name="Trimble W."/>
            <person name="Meyer F."/>
            <person name="Guglielmini J."/>
            <person name="Rocha E.P."/>
            <person name="Polz M.F."/>
        </authorList>
    </citation>
    <scope>NUCLEOTIDE SEQUENCE</scope>
    <source>
        <strain evidence="2">1F_97</strain>
    </source>
</reference>
<evidence type="ECO:0000313" key="2">
    <source>
        <dbReference type="EMBL" id="AKN39680.1"/>
    </source>
</evidence>
<proteinExistence type="predicted"/>
<organism evidence="2">
    <name type="scientific">Vibrio sp. 1F_97</name>
    <dbReference type="NCBI Taxonomy" id="1652827"/>
    <lineage>
        <taxon>Bacteria</taxon>
        <taxon>Pseudomonadati</taxon>
        <taxon>Pseudomonadota</taxon>
        <taxon>Gammaproteobacteria</taxon>
        <taxon>Vibrionales</taxon>
        <taxon>Vibrionaceae</taxon>
        <taxon>Vibrio</taxon>
    </lineage>
</organism>
<accession>A0A0H3ZTT2</accession>
<dbReference type="InterPro" id="IPR055385">
    <property type="entry name" value="GpJ_HDII-ins2"/>
</dbReference>
<dbReference type="EMBL" id="KP795655">
    <property type="protein sequence ID" value="AKN39680.1"/>
    <property type="molecule type" value="Genomic_DNA"/>
</dbReference>
<dbReference type="Pfam" id="PF24801">
    <property type="entry name" value="FNIII-A_GpJ"/>
    <property type="match status" value="1"/>
</dbReference>
<evidence type="ECO:0000259" key="1">
    <source>
        <dbReference type="Pfam" id="PF24801"/>
    </source>
</evidence>
<dbReference type="NCBIfam" id="NF040662">
    <property type="entry name" value="attach_TipJ_rel"/>
    <property type="match status" value="1"/>
</dbReference>